<accession>X6L9T8</accession>
<keyword evidence="2" id="KW-1185">Reference proteome</keyword>
<reference evidence="1 2" key="1">
    <citation type="journal article" date="2013" name="Curr. Biol.">
        <title>The Genome of the Foraminiferan Reticulomyxa filosa.</title>
        <authorList>
            <person name="Glockner G."/>
            <person name="Hulsmann N."/>
            <person name="Schleicher M."/>
            <person name="Noegel A.A."/>
            <person name="Eichinger L."/>
            <person name="Gallinger C."/>
            <person name="Pawlowski J."/>
            <person name="Sierra R."/>
            <person name="Euteneuer U."/>
            <person name="Pillet L."/>
            <person name="Moustafa A."/>
            <person name="Platzer M."/>
            <person name="Groth M."/>
            <person name="Szafranski K."/>
            <person name="Schliwa M."/>
        </authorList>
    </citation>
    <scope>NUCLEOTIDE SEQUENCE [LARGE SCALE GENOMIC DNA]</scope>
</reference>
<organism evidence="1 2">
    <name type="scientific">Reticulomyxa filosa</name>
    <dbReference type="NCBI Taxonomy" id="46433"/>
    <lineage>
        <taxon>Eukaryota</taxon>
        <taxon>Sar</taxon>
        <taxon>Rhizaria</taxon>
        <taxon>Retaria</taxon>
        <taxon>Foraminifera</taxon>
        <taxon>Monothalamids</taxon>
        <taxon>Reticulomyxidae</taxon>
        <taxon>Reticulomyxa</taxon>
    </lineage>
</organism>
<evidence type="ECO:0000313" key="2">
    <source>
        <dbReference type="Proteomes" id="UP000023152"/>
    </source>
</evidence>
<gene>
    <name evidence="1" type="ORF">RFI_39382</name>
</gene>
<protein>
    <submittedName>
        <fullName evidence="1">Uncharacterized protein</fullName>
    </submittedName>
</protein>
<proteinExistence type="predicted"/>
<dbReference type="Proteomes" id="UP000023152">
    <property type="component" value="Unassembled WGS sequence"/>
</dbReference>
<comment type="caution">
    <text evidence="1">The sequence shown here is derived from an EMBL/GenBank/DDBJ whole genome shotgun (WGS) entry which is preliminary data.</text>
</comment>
<sequence length="124" mass="15120">MTLERHIKKTSIKKFEQHPPHLRLLEIFFLEKKYFFYDNRFKNDPKTTKNDPVLKKLNNVLQSSFFIFRKKKHFPKKHQLLEHNQIIKNTKIGPKKLFIEGNVNKDIISIFQIKKKRVVWSLFL</sequence>
<dbReference type="AlphaFoldDB" id="X6L9T8"/>
<name>X6L9T8_RETFI</name>
<dbReference type="EMBL" id="ASPP01047545">
    <property type="protein sequence ID" value="ETN98135.1"/>
    <property type="molecule type" value="Genomic_DNA"/>
</dbReference>
<evidence type="ECO:0000313" key="1">
    <source>
        <dbReference type="EMBL" id="ETN98135.1"/>
    </source>
</evidence>